<feature type="domain" description="Zn(2)-C6 fungal-type" evidence="5">
    <location>
        <begin position="22"/>
        <end position="53"/>
    </location>
</feature>
<dbReference type="EMBL" id="JAGPYM010000030">
    <property type="protein sequence ID" value="KAH6877209.1"/>
    <property type="molecule type" value="Genomic_DNA"/>
</dbReference>
<dbReference type="Proteomes" id="UP000777438">
    <property type="component" value="Unassembled WGS sequence"/>
</dbReference>
<dbReference type="Pfam" id="PF00172">
    <property type="entry name" value="Zn_clus"/>
    <property type="match status" value="1"/>
</dbReference>
<dbReference type="InterPro" id="IPR001138">
    <property type="entry name" value="Zn2Cys6_DnaBD"/>
</dbReference>
<proteinExistence type="predicted"/>
<sequence>MMDATHSPTEKSPKDAASLRPACTECQRRKQKCNREWPCNHCQKRKVADKCNYRPETDHNKANSVWEPSFEVKRKRELESEAAGDEWDAGAGLEAIGYATSHLLSNLNIGSNGETPEQYRMHITQSPALQRALQILPPRAYIDSLVQNFVEDVNFYYYIVYPPSFIKEYAAWWKDRDADRPLGLQWTCLLIMICACSVQHTNAELAARLKNELGFSVKQLTDQYHNAARELHSAIPVGHSHIYSVQYLLHSCYWFKAEARFVECWQILGATVREAQALGLHQESEARMSEFDREMRRRLWCIVDSWDWLVSCLLARPMLINRSDSTVALPALTIENYPVSPLLHLKLQSELVGIIFKRFGPPSILDDHGDILEYQQILEDFMKTFPPAYGFSNPDTQPEKEYPWIALHRHYMHTCTLSITLGPFRPFMAKQMSRATPAIEQQFRRDGVSYALRLMNSVQSFFEWVWSRDSTFHFVPFCIFDTAALLCSALLHDADSSIPQRDNIVMAIDTALDTLKRLRTATDTAKKPYDVLRRLVQRARATLPNMPDESHRKRPRRDDERQMVPPVQASVPYNPVAHLPAQQAPHADAYANMPLAGPNSSPERGISSSTLPDTAVGQTPSPPGTSSPGDGVVLHSTISYDSYVPWGPGSPPGNQPIATAPIDGYQPVHHPISGQMQQQSMVGMHMENTTNSRPPIPQTYVPVPLDKGWSNESLGQGGLNMQQQGIAQDYQNVDGRILSEAELGDLADLWNWESLDLGFAANPIL</sequence>
<dbReference type="AlphaFoldDB" id="A0A9P8VVF3"/>
<evidence type="ECO:0000256" key="2">
    <source>
        <dbReference type="ARBA" id="ARBA00022723"/>
    </source>
</evidence>
<feature type="compositionally biased region" description="Polar residues" evidence="4">
    <location>
        <begin position="598"/>
        <end position="618"/>
    </location>
</feature>
<reference evidence="6 7" key="1">
    <citation type="journal article" date="2021" name="Nat. Commun.">
        <title>Genetic determinants of endophytism in the Arabidopsis root mycobiome.</title>
        <authorList>
            <person name="Mesny F."/>
            <person name="Miyauchi S."/>
            <person name="Thiergart T."/>
            <person name="Pickel B."/>
            <person name="Atanasova L."/>
            <person name="Karlsson M."/>
            <person name="Huettel B."/>
            <person name="Barry K.W."/>
            <person name="Haridas S."/>
            <person name="Chen C."/>
            <person name="Bauer D."/>
            <person name="Andreopoulos W."/>
            <person name="Pangilinan J."/>
            <person name="LaButti K."/>
            <person name="Riley R."/>
            <person name="Lipzen A."/>
            <person name="Clum A."/>
            <person name="Drula E."/>
            <person name="Henrissat B."/>
            <person name="Kohler A."/>
            <person name="Grigoriev I.V."/>
            <person name="Martin F.M."/>
            <person name="Hacquard S."/>
        </authorList>
    </citation>
    <scope>NUCLEOTIDE SEQUENCE [LARGE SCALE GENOMIC DNA]</scope>
    <source>
        <strain evidence="6 7">MPI-CAGE-CH-0241</strain>
    </source>
</reference>
<dbReference type="SUPFAM" id="SSF57701">
    <property type="entry name" value="Zn2/Cys6 DNA-binding domain"/>
    <property type="match status" value="1"/>
</dbReference>
<dbReference type="PANTHER" id="PTHR31001">
    <property type="entry name" value="UNCHARACTERIZED TRANSCRIPTIONAL REGULATORY PROTEIN"/>
    <property type="match status" value="1"/>
</dbReference>
<dbReference type="Gene3D" id="4.10.240.10">
    <property type="entry name" value="Zn(2)-C6 fungal-type DNA-binding domain"/>
    <property type="match status" value="1"/>
</dbReference>
<organism evidence="6 7">
    <name type="scientific">Thelonectria olida</name>
    <dbReference type="NCBI Taxonomy" id="1576542"/>
    <lineage>
        <taxon>Eukaryota</taxon>
        <taxon>Fungi</taxon>
        <taxon>Dikarya</taxon>
        <taxon>Ascomycota</taxon>
        <taxon>Pezizomycotina</taxon>
        <taxon>Sordariomycetes</taxon>
        <taxon>Hypocreomycetidae</taxon>
        <taxon>Hypocreales</taxon>
        <taxon>Nectriaceae</taxon>
        <taxon>Thelonectria</taxon>
    </lineage>
</organism>
<dbReference type="SMART" id="SM00906">
    <property type="entry name" value="Fungal_trans"/>
    <property type="match status" value="1"/>
</dbReference>
<dbReference type="GO" id="GO:0000981">
    <property type="term" value="F:DNA-binding transcription factor activity, RNA polymerase II-specific"/>
    <property type="evidence" value="ECO:0007669"/>
    <property type="project" value="InterPro"/>
</dbReference>
<dbReference type="CDD" id="cd12148">
    <property type="entry name" value="fungal_TF_MHR"/>
    <property type="match status" value="1"/>
</dbReference>
<comment type="caution">
    <text evidence="6">The sequence shown here is derived from an EMBL/GenBank/DDBJ whole genome shotgun (WGS) entry which is preliminary data.</text>
</comment>
<dbReference type="SMART" id="SM00066">
    <property type="entry name" value="GAL4"/>
    <property type="match status" value="1"/>
</dbReference>
<keyword evidence="2" id="KW-0479">Metal-binding</keyword>
<dbReference type="CDD" id="cd00067">
    <property type="entry name" value="GAL4"/>
    <property type="match status" value="1"/>
</dbReference>
<gene>
    <name evidence="6" type="ORF">B0T10DRAFT_447539</name>
</gene>
<keyword evidence="7" id="KW-1185">Reference proteome</keyword>
<evidence type="ECO:0000259" key="5">
    <source>
        <dbReference type="PROSITE" id="PS50048"/>
    </source>
</evidence>
<dbReference type="GO" id="GO:0003677">
    <property type="term" value="F:DNA binding"/>
    <property type="evidence" value="ECO:0007669"/>
    <property type="project" value="InterPro"/>
</dbReference>
<dbReference type="PROSITE" id="PS50048">
    <property type="entry name" value="ZN2_CY6_FUNGAL_2"/>
    <property type="match status" value="1"/>
</dbReference>
<evidence type="ECO:0000313" key="6">
    <source>
        <dbReference type="EMBL" id="KAH6877209.1"/>
    </source>
</evidence>
<feature type="compositionally biased region" description="Basic and acidic residues" evidence="4">
    <location>
        <begin position="548"/>
        <end position="562"/>
    </location>
</feature>
<feature type="region of interest" description="Disordered" evidence="4">
    <location>
        <begin position="538"/>
        <end position="566"/>
    </location>
</feature>
<accession>A0A9P8VVF3</accession>
<dbReference type="OrthoDB" id="5344325at2759"/>
<feature type="region of interest" description="Disordered" evidence="4">
    <location>
        <begin position="591"/>
        <end position="634"/>
    </location>
</feature>
<evidence type="ECO:0000256" key="1">
    <source>
        <dbReference type="ARBA" id="ARBA00004123"/>
    </source>
</evidence>
<dbReference type="Pfam" id="PF04082">
    <property type="entry name" value="Fungal_trans"/>
    <property type="match status" value="1"/>
</dbReference>
<comment type="subcellular location">
    <subcellularLocation>
        <location evidence="1">Nucleus</location>
    </subcellularLocation>
</comment>
<dbReference type="PANTHER" id="PTHR31001:SF84">
    <property type="entry name" value="FUNGAL SPECIFIC TRANSCRIPTION FACTOR"/>
    <property type="match status" value="1"/>
</dbReference>
<dbReference type="InterPro" id="IPR036864">
    <property type="entry name" value="Zn2-C6_fun-type_DNA-bd_sf"/>
</dbReference>
<keyword evidence="3" id="KW-0539">Nucleus</keyword>
<dbReference type="GO" id="GO:0005634">
    <property type="term" value="C:nucleus"/>
    <property type="evidence" value="ECO:0007669"/>
    <property type="project" value="UniProtKB-SubCell"/>
</dbReference>
<evidence type="ECO:0000256" key="3">
    <source>
        <dbReference type="ARBA" id="ARBA00023242"/>
    </source>
</evidence>
<dbReference type="InterPro" id="IPR050613">
    <property type="entry name" value="Sec_Metabolite_Reg"/>
</dbReference>
<feature type="region of interest" description="Disordered" evidence="4">
    <location>
        <begin position="1"/>
        <end position="21"/>
    </location>
</feature>
<dbReference type="GO" id="GO:0008270">
    <property type="term" value="F:zinc ion binding"/>
    <property type="evidence" value="ECO:0007669"/>
    <property type="project" value="InterPro"/>
</dbReference>
<dbReference type="InterPro" id="IPR007219">
    <property type="entry name" value="XnlR_reg_dom"/>
</dbReference>
<protein>
    <submittedName>
        <fullName evidence="6">Fungal-specific transcription factor domain-containing protein</fullName>
    </submittedName>
</protein>
<evidence type="ECO:0000313" key="7">
    <source>
        <dbReference type="Proteomes" id="UP000777438"/>
    </source>
</evidence>
<name>A0A9P8VVF3_9HYPO</name>
<evidence type="ECO:0000256" key="4">
    <source>
        <dbReference type="SAM" id="MobiDB-lite"/>
    </source>
</evidence>
<dbReference type="GO" id="GO:0006351">
    <property type="term" value="P:DNA-templated transcription"/>
    <property type="evidence" value="ECO:0007669"/>
    <property type="project" value="InterPro"/>
</dbReference>